<dbReference type="GO" id="GO:0000160">
    <property type="term" value="P:phosphorelay signal transduction system"/>
    <property type="evidence" value="ECO:0007669"/>
    <property type="project" value="InterPro"/>
</dbReference>
<keyword evidence="2" id="KW-0597">Phosphoprotein</keyword>
<dbReference type="HOGENOM" id="CLU_000445_43_7_7"/>
<organism evidence="4 5">
    <name type="scientific">Desulfatibacillum aliphaticivorans</name>
    <dbReference type="NCBI Taxonomy" id="218208"/>
    <lineage>
        <taxon>Bacteria</taxon>
        <taxon>Pseudomonadati</taxon>
        <taxon>Thermodesulfobacteriota</taxon>
        <taxon>Desulfobacteria</taxon>
        <taxon>Desulfobacterales</taxon>
        <taxon>Desulfatibacillaceae</taxon>
        <taxon>Desulfatibacillum</taxon>
    </lineage>
</organism>
<dbReference type="InterPro" id="IPR001789">
    <property type="entry name" value="Sig_transdc_resp-reg_receiver"/>
</dbReference>
<dbReference type="CDD" id="cd17574">
    <property type="entry name" value="REC_OmpR"/>
    <property type="match status" value="1"/>
</dbReference>
<dbReference type="Gene3D" id="3.40.50.2300">
    <property type="match status" value="1"/>
</dbReference>
<gene>
    <name evidence="4" type="ordered locus">Dalk_0324</name>
</gene>
<evidence type="ECO:0000256" key="2">
    <source>
        <dbReference type="PROSITE-ProRule" id="PRU00169"/>
    </source>
</evidence>
<name>B8F901_DESAL</name>
<dbReference type="SMART" id="SM00331">
    <property type="entry name" value="PP2C_SIG"/>
    <property type="match status" value="1"/>
</dbReference>
<dbReference type="GO" id="GO:0016791">
    <property type="term" value="F:phosphatase activity"/>
    <property type="evidence" value="ECO:0007669"/>
    <property type="project" value="TreeGrafter"/>
</dbReference>
<dbReference type="SUPFAM" id="SSF52172">
    <property type="entry name" value="CheY-like"/>
    <property type="match status" value="1"/>
</dbReference>
<dbReference type="PROSITE" id="PS50110">
    <property type="entry name" value="RESPONSE_REGULATORY"/>
    <property type="match status" value="1"/>
</dbReference>
<dbReference type="InterPro" id="IPR011006">
    <property type="entry name" value="CheY-like_superfamily"/>
</dbReference>
<protein>
    <submittedName>
        <fullName evidence="4">Response regulator receiver modulated serine phosphatase</fullName>
    </submittedName>
</protein>
<dbReference type="eggNOG" id="COG0745">
    <property type="taxonomic scope" value="Bacteria"/>
</dbReference>
<evidence type="ECO:0000313" key="5">
    <source>
        <dbReference type="Proteomes" id="UP000000739"/>
    </source>
</evidence>
<feature type="domain" description="Response regulatory" evidence="3">
    <location>
        <begin position="45"/>
        <end position="162"/>
    </location>
</feature>
<proteinExistence type="predicted"/>
<dbReference type="PANTHER" id="PTHR43156">
    <property type="entry name" value="STAGE II SPORULATION PROTEIN E-RELATED"/>
    <property type="match status" value="1"/>
</dbReference>
<dbReference type="EMBL" id="CP001322">
    <property type="protein sequence ID" value="ACL02033.1"/>
    <property type="molecule type" value="Genomic_DNA"/>
</dbReference>
<dbReference type="eggNOG" id="COG2208">
    <property type="taxonomic scope" value="Bacteria"/>
</dbReference>
<dbReference type="InterPro" id="IPR001932">
    <property type="entry name" value="PPM-type_phosphatase-like_dom"/>
</dbReference>
<dbReference type="Pfam" id="PF07228">
    <property type="entry name" value="SpoIIE"/>
    <property type="match status" value="1"/>
</dbReference>
<dbReference type="Pfam" id="PF00072">
    <property type="entry name" value="Response_reg"/>
    <property type="match status" value="1"/>
</dbReference>
<reference evidence="4 5" key="1">
    <citation type="journal article" date="2012" name="Environ. Microbiol.">
        <title>The genome sequence of Desulfatibacillum alkenivorans AK-01: a blueprint for anaerobic alkane oxidation.</title>
        <authorList>
            <person name="Callaghan A.V."/>
            <person name="Morris B.E."/>
            <person name="Pereira I.A."/>
            <person name="McInerney M.J."/>
            <person name="Austin R.N."/>
            <person name="Groves J.T."/>
            <person name="Kukor J.J."/>
            <person name="Suflita J.M."/>
            <person name="Young L.Y."/>
            <person name="Zylstra G.J."/>
            <person name="Wawrik B."/>
        </authorList>
    </citation>
    <scope>NUCLEOTIDE SEQUENCE [LARGE SCALE GENOMIC DNA]</scope>
    <source>
        <strain evidence="4 5">AK-01</strain>
    </source>
</reference>
<keyword evidence="5" id="KW-1185">Reference proteome</keyword>
<dbReference type="PANTHER" id="PTHR43156:SF2">
    <property type="entry name" value="STAGE II SPORULATION PROTEIN E"/>
    <property type="match status" value="1"/>
</dbReference>
<dbReference type="Proteomes" id="UP000000739">
    <property type="component" value="Chromosome"/>
</dbReference>
<dbReference type="SUPFAM" id="SSF81606">
    <property type="entry name" value="PP2C-like"/>
    <property type="match status" value="1"/>
</dbReference>
<evidence type="ECO:0000259" key="3">
    <source>
        <dbReference type="PROSITE" id="PS50110"/>
    </source>
</evidence>
<dbReference type="InterPro" id="IPR052016">
    <property type="entry name" value="Bact_Sigma-Reg"/>
</dbReference>
<evidence type="ECO:0000256" key="1">
    <source>
        <dbReference type="ARBA" id="ARBA00022801"/>
    </source>
</evidence>
<dbReference type="InterPro" id="IPR036457">
    <property type="entry name" value="PPM-type-like_dom_sf"/>
</dbReference>
<dbReference type="AlphaFoldDB" id="B8F901"/>
<dbReference type="Gene3D" id="3.60.40.10">
    <property type="entry name" value="PPM-type phosphatase domain"/>
    <property type="match status" value="1"/>
</dbReference>
<dbReference type="SMART" id="SM00448">
    <property type="entry name" value="REC"/>
    <property type="match status" value="1"/>
</dbReference>
<feature type="modified residue" description="4-aspartylphosphate" evidence="2">
    <location>
        <position position="95"/>
    </location>
</feature>
<keyword evidence="1" id="KW-0378">Hydrolase</keyword>
<evidence type="ECO:0000313" key="4">
    <source>
        <dbReference type="EMBL" id="ACL02033.1"/>
    </source>
</evidence>
<dbReference type="KEGG" id="dal:Dalk_0324"/>
<accession>B8F901</accession>
<sequence>MISASWFRKIDSKGTQPKSRFYDQALTNGIKNLKEAGNFDHTAMKILVADDDRTVQIALKTLLSKWGYEVVTAQDGAQAWEILQDPKAPRLAVIDWMMPGMEGPALCKKIRQSSLSSYTYLILLTAKTSKSELMEGLEAGADDFISKPFNAGELKARITAAERILSLEKELKVKNEALSQSNINLSRSNDIITKDLQVAASVQQSLLPAQTGELNGFSFGSLFMPCAIVGGDMFNFFPLGDNHIAFFILDISGHGVPAAMLSVTVSKTLTSLIWEEAMTTGISRNGSGTLLSPEDMAAKLNLLFQSSDTLQAYFTMILGITDVRTGRTILTQAGHPHPIRVPSQGALETIGNGGFPVGLLENAEYSGYEFTLNPGDRLYLYSDGITECRDDQDNEFSQKRLMQLLEDSRSQDLESVMRTTAEELFRFHGSGSFSDDISIMVLQRN</sequence>